<dbReference type="AlphaFoldDB" id="A0A7W5DZ87"/>
<evidence type="ECO:0000313" key="1">
    <source>
        <dbReference type="EMBL" id="MBB3207241.1"/>
    </source>
</evidence>
<comment type="caution">
    <text evidence="1">The sequence shown here is derived from an EMBL/GenBank/DDBJ whole genome shotgun (WGS) entry which is preliminary data.</text>
</comment>
<keyword evidence="2" id="KW-1185">Reference proteome</keyword>
<reference evidence="1 2" key="1">
    <citation type="submission" date="2020-08" db="EMBL/GenBank/DDBJ databases">
        <title>Genomic Encyclopedia of Type Strains, Phase III (KMG-III): the genomes of soil and plant-associated and newly described type strains.</title>
        <authorList>
            <person name="Whitman W."/>
        </authorList>
    </citation>
    <scope>NUCLEOTIDE SEQUENCE [LARGE SCALE GENOMIC DNA]</scope>
    <source>
        <strain evidence="1 2">CECT 8075</strain>
    </source>
</reference>
<dbReference type="EMBL" id="JACHXU010000009">
    <property type="protein sequence ID" value="MBB3207241.1"/>
    <property type="molecule type" value="Genomic_DNA"/>
</dbReference>
<dbReference type="Proteomes" id="UP000536179">
    <property type="component" value="Unassembled WGS sequence"/>
</dbReference>
<protein>
    <submittedName>
        <fullName evidence="1">Uncharacterized protein</fullName>
    </submittedName>
</protein>
<name>A0A7W5DZ87_9BACT</name>
<evidence type="ECO:0000313" key="2">
    <source>
        <dbReference type="Proteomes" id="UP000536179"/>
    </source>
</evidence>
<proteinExistence type="predicted"/>
<organism evidence="1 2">
    <name type="scientific">Aporhodopirellula rubra</name>
    <dbReference type="NCBI Taxonomy" id="980271"/>
    <lineage>
        <taxon>Bacteria</taxon>
        <taxon>Pseudomonadati</taxon>
        <taxon>Planctomycetota</taxon>
        <taxon>Planctomycetia</taxon>
        <taxon>Pirellulales</taxon>
        <taxon>Pirellulaceae</taxon>
        <taxon>Aporhodopirellula</taxon>
    </lineage>
</organism>
<sequence>MFPIHTNKTLDFFILCANDRATLDVLLEALLEPPDHPTLARDLPASLVGSRLPGWPWDVAVGD</sequence>
<accession>A0A7W5DZ87</accession>
<gene>
    <name evidence="1" type="ORF">FHS27_003060</name>
</gene>